<name>A0ABW9YNV2_9GAMM</name>
<sequence length="599" mass="64695">MTNLNSTLQTATEPLTISGLREAYRNGELNVEQFLRGKLEQVRADQSNAWLSVISDQQLDAYITELAEQDIDQLPLFGVPFAIKDNIDLQGLDTTAGCEAYRYQPTESAYVVKQLIKAGAVPLGKTSLDQFATGLVGTRSPWGAVNNSFDPQSISGGSSSGSAVAVATNQVCFALGTDTAGSGRVPAAFNNLFGLKPSKGLLSCSGIVPACRTLDCVTFFTKSAEDLSTLYQVGASYDESDCYARYAIEQGLAATTQFSGLRVGVPSDEQLKFFGNEEYRKLYAQSVARLESLGAEVIPFDLSPFIEAANLLYQGPWVAERYAAIESFFNSNQQECLDVIQTIVGGAKELSAADTFKAMYQLQAFKVQCDQLMDDVDVVLTPTAGTIYTIDEVSNDPIALNSNLGYYTNFMNLLDYSAIAMPAGFTEAGLPFGVTLFAQAFQDEALIALGKEWQQAMNLPLGATQVELESSESVDLLVCGAHMKDLALNHQLIALGANFKQKTTTSENYSLYCLAGGPPLRPGLVRSPNQGQKIEVEIWRVPKNQLGALLVQIPHPLGLGSVEIDSGEWVKGFICESIGVEGATDITETGGWRTFLEQL</sequence>
<protein>
    <submittedName>
        <fullName evidence="3">Allophanate hydrolase</fullName>
        <ecNumber evidence="3">3.5.1.54</ecNumber>
    </submittedName>
</protein>
<dbReference type="InterPro" id="IPR023631">
    <property type="entry name" value="Amidase_dom"/>
</dbReference>
<keyword evidence="3" id="KW-0378">Hydrolase</keyword>
<dbReference type="RefSeq" id="WP_160657338.1">
    <property type="nucleotide sequence ID" value="NZ_RSEJ01000032.1"/>
</dbReference>
<feature type="domain" description="Allophanate hydrolase C-terminal" evidence="2">
    <location>
        <begin position="474"/>
        <end position="596"/>
    </location>
</feature>
<dbReference type="Gene3D" id="3.90.1300.10">
    <property type="entry name" value="Amidase signature (AS) domain"/>
    <property type="match status" value="1"/>
</dbReference>
<proteinExistence type="predicted"/>
<feature type="domain" description="Amidase" evidence="1">
    <location>
        <begin position="45"/>
        <end position="446"/>
    </location>
</feature>
<evidence type="ECO:0000259" key="2">
    <source>
        <dbReference type="Pfam" id="PF21986"/>
    </source>
</evidence>
<comment type="caution">
    <text evidence="3">The sequence shown here is derived from an EMBL/GenBank/DDBJ whole genome shotgun (WGS) entry which is preliminary data.</text>
</comment>
<evidence type="ECO:0000313" key="4">
    <source>
        <dbReference type="Proteomes" id="UP000738517"/>
    </source>
</evidence>
<dbReference type="InterPro" id="IPR053844">
    <property type="entry name" value="AH_C"/>
</dbReference>
<evidence type="ECO:0000313" key="3">
    <source>
        <dbReference type="EMBL" id="NBI55559.1"/>
    </source>
</evidence>
<dbReference type="NCBIfam" id="TIGR02713">
    <property type="entry name" value="allophanate_hyd"/>
    <property type="match status" value="1"/>
</dbReference>
<dbReference type="GO" id="GO:0004039">
    <property type="term" value="F:allophanate hydrolase activity"/>
    <property type="evidence" value="ECO:0007669"/>
    <property type="project" value="UniProtKB-EC"/>
</dbReference>
<dbReference type="EMBL" id="RSEJ01000032">
    <property type="protein sequence ID" value="NBI55559.1"/>
    <property type="molecule type" value="Genomic_DNA"/>
</dbReference>
<accession>A0ABW9YNV2</accession>
<evidence type="ECO:0000259" key="1">
    <source>
        <dbReference type="Pfam" id="PF01425"/>
    </source>
</evidence>
<dbReference type="NCBIfam" id="NF006043">
    <property type="entry name" value="PRK08186.1"/>
    <property type="match status" value="1"/>
</dbReference>
<keyword evidence="4" id="KW-1185">Reference proteome</keyword>
<dbReference type="PANTHER" id="PTHR11895:SF169">
    <property type="entry name" value="GLUTAMYL-TRNA(GLN) AMIDOTRANSFERASE"/>
    <property type="match status" value="1"/>
</dbReference>
<dbReference type="InterPro" id="IPR000120">
    <property type="entry name" value="Amidase"/>
</dbReference>
<dbReference type="PANTHER" id="PTHR11895">
    <property type="entry name" value="TRANSAMIDASE"/>
    <property type="match status" value="1"/>
</dbReference>
<gene>
    <name evidence="3" type="primary">atzF</name>
    <name evidence="3" type="ORF">EIZ48_23870</name>
</gene>
<dbReference type="SUPFAM" id="SSF75304">
    <property type="entry name" value="Amidase signature (AS) enzymes"/>
    <property type="match status" value="1"/>
</dbReference>
<reference evidence="3 4" key="1">
    <citation type="journal article" date="2017" name="Int. J. Syst. Evol. Microbiol.">
        <title>Photobacterium alginatilyticum sp. nov., a marine bacterium isolated from bottom seawater.</title>
        <authorList>
            <person name="Wang X."/>
            <person name="Wang Y."/>
            <person name="Yang X."/>
            <person name="Sun H."/>
            <person name="Li B."/>
            <person name="Zhang X.H."/>
        </authorList>
    </citation>
    <scope>NUCLEOTIDE SEQUENCE [LARGE SCALE GENOMIC DNA]</scope>
    <source>
        <strain evidence="3 4">P03D4</strain>
    </source>
</reference>
<dbReference type="InterPro" id="IPR036928">
    <property type="entry name" value="AS_sf"/>
</dbReference>
<dbReference type="Gene3D" id="3.10.490.10">
    <property type="entry name" value="Gamma-glutamyl cyclotransferase-like"/>
    <property type="match status" value="1"/>
</dbReference>
<dbReference type="InterPro" id="IPR014085">
    <property type="entry name" value="Allophanate_hydrolase"/>
</dbReference>
<dbReference type="Pfam" id="PF21986">
    <property type="entry name" value="AH_C"/>
    <property type="match status" value="1"/>
</dbReference>
<dbReference type="Gene3D" id="1.20.58.1700">
    <property type="match status" value="1"/>
</dbReference>
<dbReference type="EC" id="3.5.1.54" evidence="3"/>
<dbReference type="Pfam" id="PF01425">
    <property type="entry name" value="Amidase"/>
    <property type="match status" value="1"/>
</dbReference>
<dbReference type="Proteomes" id="UP000738517">
    <property type="component" value="Unassembled WGS sequence"/>
</dbReference>
<organism evidence="3 4">
    <name type="scientific">Photobacterium alginatilyticum</name>
    <dbReference type="NCBI Taxonomy" id="1775171"/>
    <lineage>
        <taxon>Bacteria</taxon>
        <taxon>Pseudomonadati</taxon>
        <taxon>Pseudomonadota</taxon>
        <taxon>Gammaproteobacteria</taxon>
        <taxon>Vibrionales</taxon>
        <taxon>Vibrionaceae</taxon>
        <taxon>Photobacterium</taxon>
    </lineage>
</organism>